<protein>
    <submittedName>
        <fullName evidence="2">Uncharacterized protein</fullName>
    </submittedName>
</protein>
<feature type="region of interest" description="Disordered" evidence="1">
    <location>
        <begin position="1"/>
        <end position="48"/>
    </location>
</feature>
<dbReference type="AlphaFoldDB" id="A0A6A4H306"/>
<organism evidence="2 3">
    <name type="scientific">Gymnopus androsaceus JB14</name>
    <dbReference type="NCBI Taxonomy" id="1447944"/>
    <lineage>
        <taxon>Eukaryota</taxon>
        <taxon>Fungi</taxon>
        <taxon>Dikarya</taxon>
        <taxon>Basidiomycota</taxon>
        <taxon>Agaricomycotina</taxon>
        <taxon>Agaricomycetes</taxon>
        <taxon>Agaricomycetidae</taxon>
        <taxon>Agaricales</taxon>
        <taxon>Marasmiineae</taxon>
        <taxon>Omphalotaceae</taxon>
        <taxon>Gymnopus</taxon>
    </lineage>
</organism>
<dbReference type="InterPro" id="IPR018126">
    <property type="entry name" value="SASP_alpha/beta-type_CS"/>
</dbReference>
<dbReference type="Proteomes" id="UP000799118">
    <property type="component" value="Unassembled WGS sequence"/>
</dbReference>
<accession>A0A6A4H306</accession>
<dbReference type="GO" id="GO:0006265">
    <property type="term" value="P:DNA topological change"/>
    <property type="evidence" value="ECO:0007669"/>
    <property type="project" value="InterPro"/>
</dbReference>
<dbReference type="EMBL" id="ML769603">
    <property type="protein sequence ID" value="KAE9392156.1"/>
    <property type="molecule type" value="Genomic_DNA"/>
</dbReference>
<evidence type="ECO:0000256" key="1">
    <source>
        <dbReference type="SAM" id="MobiDB-lite"/>
    </source>
</evidence>
<keyword evidence="3" id="KW-1185">Reference proteome</keyword>
<name>A0A6A4H306_9AGAR</name>
<feature type="compositionally biased region" description="Acidic residues" evidence="1">
    <location>
        <begin position="20"/>
        <end position="32"/>
    </location>
</feature>
<dbReference type="PROSITE" id="PS00304">
    <property type="entry name" value="SASP_1"/>
    <property type="match status" value="1"/>
</dbReference>
<reference evidence="2" key="1">
    <citation type="journal article" date="2019" name="Environ. Microbiol.">
        <title>Fungal ecological strategies reflected in gene transcription - a case study of two litter decomposers.</title>
        <authorList>
            <person name="Barbi F."/>
            <person name="Kohler A."/>
            <person name="Barry K."/>
            <person name="Baskaran P."/>
            <person name="Daum C."/>
            <person name="Fauchery L."/>
            <person name="Ihrmark K."/>
            <person name="Kuo A."/>
            <person name="LaButti K."/>
            <person name="Lipzen A."/>
            <person name="Morin E."/>
            <person name="Grigoriev I.V."/>
            <person name="Henrissat B."/>
            <person name="Lindahl B."/>
            <person name="Martin F."/>
        </authorList>
    </citation>
    <scope>NUCLEOTIDE SEQUENCE</scope>
    <source>
        <strain evidence="2">JB14</strain>
    </source>
</reference>
<gene>
    <name evidence="2" type="ORF">BT96DRAFT_944869</name>
</gene>
<sequence>MAQPSRKDALNLARSFIVTEADEDSEAEDFESDDKHYDQSQQQEEDLCRQKAESVHLRARNYDPFAEICDPPVVLPSPYAAPTPSSPNHDREMEAWVLLDKYLTSDSGQGGQVHAALEKLCVGAKWDDVWGRITGMEPGDEDAATAVRNALDSIKPTVPGPTLLSDRVDSAHLEDLEVGEGEELTEEQKELAEYLNKFSDSVMLEEYGIYYVQCRRGKESEIMQRIQRDIKRDRHPKCLVQAFASRKQGGLYVRVRSMLDANYVLAAYFRLIDGFLYSRQPVFSYAADNTRDSIAQKDDPGFTVPLLWKGPYLTMPIHHRITGMRKFPYTAKLCSFSARCLGNREEGDYSSECVVAFLPRLDLPQQKFKRVKKTHSSNPAVPATFTTPFPVSTTMSDIKSKFDFVSINTKAGYPIPLERTVPSKKRSVPSARRPRPSKVRIGSTPVLKFAEFHDIPPSSILARLVNMATRSMPAKADYLAGSSLDLLEFFETESTVLQLNIPLPSTWIFGLGEQAVTRKSELASELGLQSKDEGFIRDVVEINWRGGVLGRN</sequence>
<evidence type="ECO:0000313" key="3">
    <source>
        <dbReference type="Proteomes" id="UP000799118"/>
    </source>
</evidence>
<evidence type="ECO:0000313" key="2">
    <source>
        <dbReference type="EMBL" id="KAE9392156.1"/>
    </source>
</evidence>
<dbReference type="GO" id="GO:0003690">
    <property type="term" value="F:double-stranded DNA binding"/>
    <property type="evidence" value="ECO:0007669"/>
    <property type="project" value="InterPro"/>
</dbReference>
<proteinExistence type="predicted"/>